<gene>
    <name evidence="2" type="ORF">D8674_012463</name>
</gene>
<reference evidence="3" key="2">
    <citation type="submission" date="2019-10" db="EMBL/GenBank/DDBJ databases">
        <title>A de novo genome assembly of a pear dwarfing rootstock.</title>
        <authorList>
            <person name="Wang F."/>
            <person name="Wang J."/>
            <person name="Li S."/>
            <person name="Zhang Y."/>
            <person name="Fang M."/>
            <person name="Ma L."/>
            <person name="Zhao Y."/>
            <person name="Jiang S."/>
        </authorList>
    </citation>
    <scope>NUCLEOTIDE SEQUENCE [LARGE SCALE GENOMIC DNA]</scope>
</reference>
<organism evidence="2 3">
    <name type="scientific">Pyrus ussuriensis x Pyrus communis</name>
    <dbReference type="NCBI Taxonomy" id="2448454"/>
    <lineage>
        <taxon>Eukaryota</taxon>
        <taxon>Viridiplantae</taxon>
        <taxon>Streptophyta</taxon>
        <taxon>Embryophyta</taxon>
        <taxon>Tracheophyta</taxon>
        <taxon>Spermatophyta</taxon>
        <taxon>Magnoliopsida</taxon>
        <taxon>eudicotyledons</taxon>
        <taxon>Gunneridae</taxon>
        <taxon>Pentapetalae</taxon>
        <taxon>rosids</taxon>
        <taxon>fabids</taxon>
        <taxon>Rosales</taxon>
        <taxon>Rosaceae</taxon>
        <taxon>Amygdaloideae</taxon>
        <taxon>Maleae</taxon>
        <taxon>Pyrus</taxon>
    </lineage>
</organism>
<protein>
    <submittedName>
        <fullName evidence="2">Uncharacterized protein</fullName>
    </submittedName>
</protein>
<name>A0A5N5G1M3_9ROSA</name>
<accession>A0A5N5G1M3</accession>
<evidence type="ECO:0000313" key="3">
    <source>
        <dbReference type="Proteomes" id="UP000327157"/>
    </source>
</evidence>
<sequence>MQQKREETDSVTTGSEAHCGESHRGVEGDDATEDTTSSPIKKKSSDFIDSNGLMLAEKIRARKKWEEEERRATEKALDEGLIGPGGKVAPGIENVVLLSLEEVEEGSPEVVETARTRVEIDLNLMPREGDESVRKKRFARHLWEN</sequence>
<dbReference type="Proteomes" id="UP000327157">
    <property type="component" value="Chromosome 14"/>
</dbReference>
<dbReference type="AlphaFoldDB" id="A0A5N5G1M3"/>
<evidence type="ECO:0000313" key="2">
    <source>
        <dbReference type="EMBL" id="KAB2609295.1"/>
    </source>
</evidence>
<evidence type="ECO:0000256" key="1">
    <source>
        <dbReference type="SAM" id="MobiDB-lite"/>
    </source>
</evidence>
<feature type="region of interest" description="Disordered" evidence="1">
    <location>
        <begin position="1"/>
        <end position="47"/>
    </location>
</feature>
<reference evidence="2 3" key="1">
    <citation type="submission" date="2019-09" db="EMBL/GenBank/DDBJ databases">
        <authorList>
            <person name="Ou C."/>
        </authorList>
    </citation>
    <scope>NUCLEOTIDE SEQUENCE [LARGE SCALE GENOMIC DNA]</scope>
    <source>
        <strain evidence="2">S2</strain>
        <tissue evidence="2">Leaf</tissue>
    </source>
</reference>
<dbReference type="EMBL" id="SMOL01000553">
    <property type="protein sequence ID" value="KAB2609295.1"/>
    <property type="molecule type" value="Genomic_DNA"/>
</dbReference>
<proteinExistence type="predicted"/>
<comment type="caution">
    <text evidence="2">The sequence shown here is derived from an EMBL/GenBank/DDBJ whole genome shotgun (WGS) entry which is preliminary data.</text>
</comment>
<keyword evidence="3" id="KW-1185">Reference proteome</keyword>
<reference evidence="2 3" key="3">
    <citation type="submission" date="2019-11" db="EMBL/GenBank/DDBJ databases">
        <title>A de novo genome assembly of a pear dwarfing rootstock.</title>
        <authorList>
            <person name="Wang F."/>
            <person name="Wang J."/>
            <person name="Li S."/>
            <person name="Zhang Y."/>
            <person name="Fang M."/>
            <person name="Ma L."/>
            <person name="Zhao Y."/>
            <person name="Jiang S."/>
        </authorList>
    </citation>
    <scope>NUCLEOTIDE SEQUENCE [LARGE SCALE GENOMIC DNA]</scope>
    <source>
        <strain evidence="2">S2</strain>
        <tissue evidence="2">Leaf</tissue>
    </source>
</reference>
<feature type="compositionally biased region" description="Basic and acidic residues" evidence="1">
    <location>
        <begin position="18"/>
        <end position="27"/>
    </location>
</feature>